<dbReference type="InterPro" id="IPR011598">
    <property type="entry name" value="bHLH_dom"/>
</dbReference>
<dbReference type="PROSITE" id="PS50888">
    <property type="entry name" value="BHLH"/>
    <property type="match status" value="1"/>
</dbReference>
<feature type="compositionally biased region" description="Basic and acidic residues" evidence="4">
    <location>
        <begin position="318"/>
        <end position="336"/>
    </location>
</feature>
<sequence length="336" mass="38299">MVARVDVWVASSSDLLEFLRGIALYSTPRRGRGSDVGPSFGWEAYPLNPFVPPMHGGEAKGTLALSSAGRIEADNDADHNDDDGNPSAMASDQESSDEEPDSEMLSDDLYLQDSDDDRQTRSVQSLSEDLPPLNCLLRPPRKLFTNCRERWRQQNVSGAFAELRRLVPTHPPDKKLSKNEILRMAIRYIGLLCEVLEWQKSHGLLTNKENTDLAVKCESPLSPQSRHLRLKRPYFDDDKRPKIDGDFGKYGDENEENLRRNIHRSVGFNKDYYFGKDHVKILRTQYYFPSRWRQNVPFRNLAAERNGNNLLMIAPAQSKEDDSKSGRSKDKDGKDK</sequence>
<keyword evidence="3" id="KW-0804">Transcription</keyword>
<organism evidence="6 7">
    <name type="scientific">Papilio machaon</name>
    <name type="common">Old World swallowtail butterfly</name>
    <dbReference type="NCBI Taxonomy" id="76193"/>
    <lineage>
        <taxon>Eukaryota</taxon>
        <taxon>Metazoa</taxon>
        <taxon>Ecdysozoa</taxon>
        <taxon>Arthropoda</taxon>
        <taxon>Hexapoda</taxon>
        <taxon>Insecta</taxon>
        <taxon>Pterygota</taxon>
        <taxon>Neoptera</taxon>
        <taxon>Endopterygota</taxon>
        <taxon>Lepidoptera</taxon>
        <taxon>Glossata</taxon>
        <taxon>Ditrysia</taxon>
        <taxon>Papilionoidea</taxon>
        <taxon>Papilionidae</taxon>
        <taxon>Papilioninae</taxon>
        <taxon>Papilio</taxon>
    </lineage>
</organism>
<dbReference type="GO" id="GO:0046983">
    <property type="term" value="F:protein dimerization activity"/>
    <property type="evidence" value="ECO:0007669"/>
    <property type="project" value="InterPro"/>
</dbReference>
<dbReference type="InterPro" id="IPR040238">
    <property type="entry name" value="TAL-like"/>
</dbReference>
<keyword evidence="2" id="KW-0238">DNA-binding</keyword>
<dbReference type="GO" id="GO:0000978">
    <property type="term" value="F:RNA polymerase II cis-regulatory region sequence-specific DNA binding"/>
    <property type="evidence" value="ECO:0007669"/>
    <property type="project" value="TreeGrafter"/>
</dbReference>
<dbReference type="CDD" id="cd19708">
    <property type="entry name" value="bHLH_TS_dHLH3B_like"/>
    <property type="match status" value="1"/>
</dbReference>
<dbReference type="EMBL" id="KQ459764">
    <property type="protein sequence ID" value="KPJ20093.1"/>
    <property type="molecule type" value="Genomic_DNA"/>
</dbReference>
<dbReference type="PANTHER" id="PTHR13864">
    <property type="entry name" value="T-CELL ACUTE LYMPHOCYTIC LEUKEMIA/STEM CELL LEUKEMIA-RELATED"/>
    <property type="match status" value="1"/>
</dbReference>
<evidence type="ECO:0000313" key="6">
    <source>
        <dbReference type="EMBL" id="KPJ20093.1"/>
    </source>
</evidence>
<evidence type="ECO:0000256" key="2">
    <source>
        <dbReference type="ARBA" id="ARBA00023125"/>
    </source>
</evidence>
<name>A0A0N1PJH9_PAPMA</name>
<feature type="compositionally biased region" description="Acidic residues" evidence="4">
    <location>
        <begin position="94"/>
        <end position="104"/>
    </location>
</feature>
<dbReference type="AlphaFoldDB" id="A0A0N1PJH9"/>
<feature type="region of interest" description="Disordered" evidence="4">
    <location>
        <begin position="313"/>
        <end position="336"/>
    </location>
</feature>
<dbReference type="Proteomes" id="UP000053240">
    <property type="component" value="Unassembled WGS sequence"/>
</dbReference>
<dbReference type="SUPFAM" id="SSF47459">
    <property type="entry name" value="HLH, helix-loop-helix DNA-binding domain"/>
    <property type="match status" value="1"/>
</dbReference>
<dbReference type="STRING" id="76193.A0A0N1PJH9"/>
<dbReference type="PANTHER" id="PTHR13864:SF15">
    <property type="entry name" value="T-CELL ACUTE LYMPHOCYTIC LEUKEMIA PROTEIN 1 HOMOLOG-RELATED"/>
    <property type="match status" value="1"/>
</dbReference>
<keyword evidence="1" id="KW-0805">Transcription regulation</keyword>
<evidence type="ECO:0000256" key="1">
    <source>
        <dbReference type="ARBA" id="ARBA00023015"/>
    </source>
</evidence>
<proteinExistence type="predicted"/>
<feature type="domain" description="BHLH" evidence="5">
    <location>
        <begin position="140"/>
        <end position="192"/>
    </location>
</feature>
<gene>
    <name evidence="6" type="ORF">RR48_02846</name>
</gene>
<dbReference type="GO" id="GO:0000981">
    <property type="term" value="F:DNA-binding transcription factor activity, RNA polymerase II-specific"/>
    <property type="evidence" value="ECO:0007669"/>
    <property type="project" value="InterPro"/>
</dbReference>
<feature type="region of interest" description="Disordered" evidence="4">
    <location>
        <begin position="73"/>
        <end position="104"/>
    </location>
</feature>
<reference evidence="6 7" key="1">
    <citation type="journal article" date="2015" name="Nat. Commun.">
        <title>Outbred genome sequencing and CRISPR/Cas9 gene editing in butterflies.</title>
        <authorList>
            <person name="Li X."/>
            <person name="Fan D."/>
            <person name="Zhang W."/>
            <person name="Liu G."/>
            <person name="Zhang L."/>
            <person name="Zhao L."/>
            <person name="Fang X."/>
            <person name="Chen L."/>
            <person name="Dong Y."/>
            <person name="Chen Y."/>
            <person name="Ding Y."/>
            <person name="Zhao R."/>
            <person name="Feng M."/>
            <person name="Zhu Y."/>
            <person name="Feng Y."/>
            <person name="Jiang X."/>
            <person name="Zhu D."/>
            <person name="Xiang H."/>
            <person name="Feng X."/>
            <person name="Li S."/>
            <person name="Wang J."/>
            <person name="Zhang G."/>
            <person name="Kronforst M.R."/>
            <person name="Wang W."/>
        </authorList>
    </citation>
    <scope>NUCLEOTIDE SEQUENCE [LARGE SCALE GENOMIC DNA]</scope>
    <source>
        <strain evidence="6">Ya'a_city_454_Pm</strain>
        <tissue evidence="6">Whole body</tissue>
    </source>
</reference>
<evidence type="ECO:0000256" key="3">
    <source>
        <dbReference type="ARBA" id="ARBA00023163"/>
    </source>
</evidence>
<dbReference type="Pfam" id="PF00010">
    <property type="entry name" value="HLH"/>
    <property type="match status" value="1"/>
</dbReference>
<evidence type="ECO:0000256" key="4">
    <source>
        <dbReference type="SAM" id="MobiDB-lite"/>
    </source>
</evidence>
<dbReference type="InParanoid" id="A0A0N1PJH9"/>
<dbReference type="FunFam" id="4.10.280.10:FF:000015">
    <property type="entry name" value="T-cell acute lymphocytic leukemia 1"/>
    <property type="match status" value="1"/>
</dbReference>
<keyword evidence="7" id="KW-1185">Reference proteome</keyword>
<evidence type="ECO:0000313" key="7">
    <source>
        <dbReference type="Proteomes" id="UP000053240"/>
    </source>
</evidence>
<dbReference type="Gene3D" id="4.10.280.10">
    <property type="entry name" value="Helix-loop-helix DNA-binding domain"/>
    <property type="match status" value="1"/>
</dbReference>
<evidence type="ECO:0000259" key="5">
    <source>
        <dbReference type="PROSITE" id="PS50888"/>
    </source>
</evidence>
<protein>
    <submittedName>
        <fullName evidence="6">T-cell acute lymphocytic leukemia protein 1</fullName>
    </submittedName>
</protein>
<dbReference type="InterPro" id="IPR036638">
    <property type="entry name" value="HLH_DNA-bd_sf"/>
</dbReference>
<accession>A0A0N1PJH9</accession>
<dbReference type="SMART" id="SM00353">
    <property type="entry name" value="HLH"/>
    <property type="match status" value="1"/>
</dbReference>
<dbReference type="FunCoup" id="A0A0N1PJH9">
    <property type="interactions" value="29"/>
</dbReference>